<dbReference type="Proteomes" id="UP000015480">
    <property type="component" value="Chromosome"/>
</dbReference>
<dbReference type="InterPro" id="IPR050428">
    <property type="entry name" value="TCS_sensor_his_kinase"/>
</dbReference>
<evidence type="ECO:0000256" key="10">
    <source>
        <dbReference type="SAM" id="Coils"/>
    </source>
</evidence>
<dbReference type="GO" id="GO:0000155">
    <property type="term" value="F:phosphorelay sensor kinase activity"/>
    <property type="evidence" value="ECO:0007669"/>
    <property type="project" value="InterPro"/>
</dbReference>
<dbReference type="CDD" id="cd00082">
    <property type="entry name" value="HisKA"/>
    <property type="match status" value="1"/>
</dbReference>
<keyword evidence="5 15" id="KW-0808">Transferase</keyword>
<feature type="domain" description="Histidine kinase" evidence="13">
    <location>
        <begin position="245"/>
        <end position="445"/>
    </location>
</feature>
<keyword evidence="8 12" id="KW-1133">Transmembrane helix</keyword>
<dbReference type="AlphaFoldDB" id="S5YYL3"/>
<gene>
    <name evidence="15" type="ORF">JCM7686_3261</name>
</gene>
<evidence type="ECO:0000256" key="11">
    <source>
        <dbReference type="SAM" id="MobiDB-lite"/>
    </source>
</evidence>
<dbReference type="InterPro" id="IPR003660">
    <property type="entry name" value="HAMP_dom"/>
</dbReference>
<evidence type="ECO:0000256" key="12">
    <source>
        <dbReference type="SAM" id="Phobius"/>
    </source>
</evidence>
<keyword evidence="12" id="KW-0472">Membrane</keyword>
<evidence type="ECO:0000313" key="15">
    <source>
        <dbReference type="EMBL" id="AGT10296.1"/>
    </source>
</evidence>
<feature type="coiled-coil region" evidence="10">
    <location>
        <begin position="273"/>
        <end position="301"/>
    </location>
</feature>
<evidence type="ECO:0000256" key="7">
    <source>
        <dbReference type="ARBA" id="ARBA00022777"/>
    </source>
</evidence>
<evidence type="ECO:0000256" key="3">
    <source>
        <dbReference type="ARBA" id="ARBA00012438"/>
    </source>
</evidence>
<keyword evidence="10" id="KW-0175">Coiled coil</keyword>
<dbReference type="InterPro" id="IPR003594">
    <property type="entry name" value="HATPase_dom"/>
</dbReference>
<dbReference type="InterPro" id="IPR005467">
    <property type="entry name" value="His_kinase_dom"/>
</dbReference>
<keyword evidence="6 12" id="KW-0812">Transmembrane</keyword>
<keyword evidence="16" id="KW-1185">Reference proteome</keyword>
<keyword evidence="4" id="KW-0597">Phosphoprotein</keyword>
<dbReference type="SMART" id="SM00388">
    <property type="entry name" value="HisKA"/>
    <property type="match status" value="1"/>
</dbReference>
<evidence type="ECO:0000256" key="2">
    <source>
        <dbReference type="ARBA" id="ARBA00004370"/>
    </source>
</evidence>
<dbReference type="Gene3D" id="3.30.565.10">
    <property type="entry name" value="Histidine kinase-like ATPase, C-terminal domain"/>
    <property type="match status" value="1"/>
</dbReference>
<name>S5YYL3_PARAH</name>
<reference evidence="15 16" key="1">
    <citation type="journal article" date="2014" name="BMC Genomics">
        <title>Architecture and functions of a multipartite genome of the methylotrophic bacterium Paracoccus aminophilus JCM 7686, containing primary and secondary chromids.</title>
        <authorList>
            <person name="Dziewit L."/>
            <person name="Czarnecki J."/>
            <person name="Wibberg D."/>
            <person name="Radlinska M."/>
            <person name="Mrozek P."/>
            <person name="Szymczak M."/>
            <person name="Schluter A."/>
            <person name="Puhler A."/>
            <person name="Bartosik D."/>
        </authorList>
    </citation>
    <scope>NUCLEOTIDE SEQUENCE [LARGE SCALE GENOMIC DNA]</scope>
    <source>
        <strain evidence="15">JCM 7686</strain>
    </source>
</reference>
<dbReference type="STRING" id="1367847.JCM7686_3261"/>
<feature type="region of interest" description="Disordered" evidence="11">
    <location>
        <begin position="1"/>
        <end position="25"/>
    </location>
</feature>
<dbReference type="SMART" id="SM00387">
    <property type="entry name" value="HATPase_c"/>
    <property type="match status" value="1"/>
</dbReference>
<dbReference type="RefSeq" id="WP_020951932.1">
    <property type="nucleotide sequence ID" value="NC_022041.1"/>
</dbReference>
<dbReference type="Pfam" id="PF02518">
    <property type="entry name" value="HATPase_c"/>
    <property type="match status" value="1"/>
</dbReference>
<dbReference type="InterPro" id="IPR036890">
    <property type="entry name" value="HATPase_C_sf"/>
</dbReference>
<comment type="catalytic activity">
    <reaction evidence="1">
        <text>ATP + protein L-histidine = ADP + protein N-phospho-L-histidine.</text>
        <dbReference type="EC" id="2.7.13.3"/>
    </reaction>
</comment>
<organism evidence="15 16">
    <name type="scientific">Paracoccus aminophilus JCM 7686</name>
    <dbReference type="NCBI Taxonomy" id="1367847"/>
    <lineage>
        <taxon>Bacteria</taxon>
        <taxon>Pseudomonadati</taxon>
        <taxon>Pseudomonadota</taxon>
        <taxon>Alphaproteobacteria</taxon>
        <taxon>Rhodobacterales</taxon>
        <taxon>Paracoccaceae</taxon>
        <taxon>Paracoccus</taxon>
    </lineage>
</organism>
<keyword evidence="9" id="KW-0902">Two-component regulatory system</keyword>
<dbReference type="InterPro" id="IPR036097">
    <property type="entry name" value="HisK_dim/P_sf"/>
</dbReference>
<dbReference type="eggNOG" id="COG0642">
    <property type="taxonomic scope" value="Bacteria"/>
</dbReference>
<feature type="transmembrane region" description="Helical" evidence="12">
    <location>
        <begin position="162"/>
        <end position="183"/>
    </location>
</feature>
<evidence type="ECO:0000259" key="13">
    <source>
        <dbReference type="PROSITE" id="PS50109"/>
    </source>
</evidence>
<dbReference type="OrthoDB" id="9809766at2"/>
<dbReference type="CDD" id="cd00075">
    <property type="entry name" value="HATPase"/>
    <property type="match status" value="1"/>
</dbReference>
<dbReference type="EC" id="2.7.13.3" evidence="3"/>
<dbReference type="PROSITE" id="PS50885">
    <property type="entry name" value="HAMP"/>
    <property type="match status" value="1"/>
</dbReference>
<proteinExistence type="predicted"/>
<evidence type="ECO:0000313" key="16">
    <source>
        <dbReference type="Proteomes" id="UP000015480"/>
    </source>
</evidence>
<dbReference type="SUPFAM" id="SSF47384">
    <property type="entry name" value="Homodimeric domain of signal transducing histidine kinase"/>
    <property type="match status" value="1"/>
</dbReference>
<evidence type="ECO:0000256" key="5">
    <source>
        <dbReference type="ARBA" id="ARBA00022679"/>
    </source>
</evidence>
<dbReference type="EMBL" id="CP006650">
    <property type="protein sequence ID" value="AGT10296.1"/>
    <property type="molecule type" value="Genomic_DNA"/>
</dbReference>
<protein>
    <recommendedName>
        <fullName evidence="3">histidine kinase</fullName>
        <ecNumber evidence="3">2.7.13.3</ecNumber>
    </recommendedName>
</protein>
<dbReference type="KEGG" id="pami:JCM7686_3261"/>
<dbReference type="PATRIC" id="fig|1367847.3.peg.3288"/>
<dbReference type="PROSITE" id="PS50109">
    <property type="entry name" value="HIS_KIN"/>
    <property type="match status" value="1"/>
</dbReference>
<accession>S5YYL3</accession>
<dbReference type="Gene3D" id="1.10.287.130">
    <property type="match status" value="1"/>
</dbReference>
<comment type="subcellular location">
    <subcellularLocation>
        <location evidence="2">Membrane</location>
    </subcellularLocation>
</comment>
<dbReference type="GO" id="GO:0005886">
    <property type="term" value="C:plasma membrane"/>
    <property type="evidence" value="ECO:0007669"/>
    <property type="project" value="TreeGrafter"/>
</dbReference>
<sequence>MAATDPRPAQDRPTPNRPAPNRPAPSLRRDLAVRLGLWMTALWVLALVAGWLTMRHEIDEIYDAVLKRTADRFLPLADSVEDHAGPILSSEGGGLWIQIIGADGAMRMISTTADPGIFAEPIRDGFSEAADARIFTRTSAEGTVIRVADPMAERREATLDTLSSFLIAAALMLPVNILAIFWLTRARLRPVTRFAATVADRGAQDLDPVRTPDLPQELLPVEASVNRLMARIKQALDTERAFSANAAHELRTPIAAVLAQTQRLVAEAPEGALRDRAEAIVEEEKRLARLAEKLLELTRAEGGPANHPLRDMRDIAGLVVRDFDTPVELAAMPKPVLIAMDPDHFAILLRNLIENAIRHGQPPIRVSLTPGEISVTNQGAPVPADKLPHLTQRFERAGSRKAGSGLGLAIVETLVRRAGARLQLISPLPGQSTGFAAVIRFPITS</sequence>
<dbReference type="Pfam" id="PF00512">
    <property type="entry name" value="HisKA"/>
    <property type="match status" value="1"/>
</dbReference>
<dbReference type="HOGENOM" id="CLU_000445_89_37_5"/>
<dbReference type="SUPFAM" id="SSF55874">
    <property type="entry name" value="ATPase domain of HSP90 chaperone/DNA topoisomerase II/histidine kinase"/>
    <property type="match status" value="1"/>
</dbReference>
<dbReference type="InterPro" id="IPR003661">
    <property type="entry name" value="HisK_dim/P_dom"/>
</dbReference>
<dbReference type="PANTHER" id="PTHR45436:SF5">
    <property type="entry name" value="SENSOR HISTIDINE KINASE TRCS"/>
    <property type="match status" value="1"/>
</dbReference>
<dbReference type="PANTHER" id="PTHR45436">
    <property type="entry name" value="SENSOR HISTIDINE KINASE YKOH"/>
    <property type="match status" value="1"/>
</dbReference>
<feature type="transmembrane region" description="Helical" evidence="12">
    <location>
        <begin position="31"/>
        <end position="52"/>
    </location>
</feature>
<evidence type="ECO:0000256" key="1">
    <source>
        <dbReference type="ARBA" id="ARBA00000085"/>
    </source>
</evidence>
<evidence type="ECO:0000256" key="6">
    <source>
        <dbReference type="ARBA" id="ARBA00022692"/>
    </source>
</evidence>
<evidence type="ECO:0000256" key="9">
    <source>
        <dbReference type="ARBA" id="ARBA00023012"/>
    </source>
</evidence>
<evidence type="ECO:0000256" key="4">
    <source>
        <dbReference type="ARBA" id="ARBA00022553"/>
    </source>
</evidence>
<evidence type="ECO:0000259" key="14">
    <source>
        <dbReference type="PROSITE" id="PS50885"/>
    </source>
</evidence>
<keyword evidence="7 15" id="KW-0418">Kinase</keyword>
<feature type="domain" description="HAMP" evidence="14">
    <location>
        <begin position="185"/>
        <end position="237"/>
    </location>
</feature>
<evidence type="ECO:0000256" key="8">
    <source>
        <dbReference type="ARBA" id="ARBA00022989"/>
    </source>
</evidence>